<feature type="domain" description="Conserved hypothetical protein CHP02679 N terminus" evidence="2">
    <location>
        <begin position="37"/>
        <end position="249"/>
    </location>
</feature>
<evidence type="ECO:0000313" key="4">
    <source>
        <dbReference type="Proteomes" id="UP000052946"/>
    </source>
</evidence>
<dbReference type="EMBL" id="BBXV01000002">
    <property type="protein sequence ID" value="GAQ16220.1"/>
    <property type="molecule type" value="Genomic_DNA"/>
</dbReference>
<comment type="caution">
    <text evidence="3">The sequence shown here is derived from an EMBL/GenBank/DDBJ whole genome shotgun (WGS) entry which is preliminary data.</text>
</comment>
<dbReference type="Proteomes" id="UP000052946">
    <property type="component" value="Unassembled WGS sequence"/>
</dbReference>
<evidence type="ECO:0000259" key="1">
    <source>
        <dbReference type="Pfam" id="PF09664"/>
    </source>
</evidence>
<keyword evidence="3" id="KW-0413">Isomerase</keyword>
<accession>A0A0U9HAV9</accession>
<organism evidence="3 4">
    <name type="scientific">Oceanobacillus picturae</name>
    <dbReference type="NCBI Taxonomy" id="171693"/>
    <lineage>
        <taxon>Bacteria</taxon>
        <taxon>Bacillati</taxon>
        <taxon>Bacillota</taxon>
        <taxon>Bacilli</taxon>
        <taxon>Bacillales</taxon>
        <taxon>Bacillaceae</taxon>
        <taxon>Oceanobacillus</taxon>
    </lineage>
</organism>
<reference evidence="4" key="1">
    <citation type="submission" date="2015-07" db="EMBL/GenBank/DDBJ databases">
        <title>Draft Genome Sequence of Oceanobacillus picturae Heshi-B3 that Was Isolated from Fermented Rice Bran with Aging Salted Mackerel, Which Was Named Heshiko as Traditional Fermented Seafood in Japan.</title>
        <authorList>
            <person name="Akuzawa S."/>
            <person name="Nakagawa J."/>
            <person name="Kanekatsu T."/>
            <person name="Kanesaki Y."/>
            <person name="Suzuki T."/>
        </authorList>
    </citation>
    <scope>NUCLEOTIDE SEQUENCE [LARGE SCALE GENOMIC DNA]</scope>
    <source>
        <strain evidence="4">Heshi-B3</strain>
    </source>
</reference>
<dbReference type="Pfam" id="PF09664">
    <property type="entry name" value="DUF2399"/>
    <property type="match status" value="1"/>
</dbReference>
<gene>
    <name evidence="3" type="ORF">OPHB3_0136</name>
</gene>
<sequence length="428" mass="48274">MMDKQTKQAATFFKCERLYDSLFKQLRKKYESIGRIGGTIPIRLFSYEELEAIAGLFGKSVATLERKGTVSIVELAEALNDTRFSGVDLKALLDAYFGEELVSKKEQRLATAARLTSLLERLRKTYPMLTDWFAYIQASTSEGRWILRQAEKSPGQFEQEVALLARAVTALPTHSERLPMFSQRITEDPHAFDLHTDLGKMFLYVLAVRTGDEKPVAIPKSTETVNELLKTANIYRDDLLNFVTCANLLAVDQSGEQHPVWQATGASHTVQNVPLREIVSLSRIYPAQGKKVWIVENSGVCSTLLDYQRDIPIISTNGQFKLAALMVMDLLIKENCSLHYAGDLDPEGLQMAERLFNRYPDHVQLWHMDGKAYKKSAPSKELSQERLAKLDTIEHKTLREVADAMRLSGKAGYQEALVAHMLVDIRSS</sequence>
<dbReference type="InterPro" id="IPR024466">
    <property type="entry name" value="CHP02679_N"/>
</dbReference>
<dbReference type="NCBIfam" id="TIGR02679">
    <property type="entry name" value="TIGR02679 family protein"/>
    <property type="match status" value="1"/>
</dbReference>
<dbReference type="AlphaFoldDB" id="A0A0U9HAV9"/>
<evidence type="ECO:0000313" key="3">
    <source>
        <dbReference type="EMBL" id="GAQ16220.1"/>
    </source>
</evidence>
<name>A0A0U9HAV9_9BACI</name>
<reference evidence="3 4" key="2">
    <citation type="journal article" date="2016" name="Genome Announc.">
        <title>Draft Genome Sequence of Oceanobacillus picturae Heshi-B3, Isolated from Fermented Rice Bran in a Traditional Japanese Seafood Dish.</title>
        <authorList>
            <person name="Akuzawa S."/>
            <person name="Nagaoka J."/>
            <person name="Kanekatsu M."/>
            <person name="Kanesaki Y."/>
            <person name="Suzuki T."/>
        </authorList>
    </citation>
    <scope>NUCLEOTIDE SEQUENCE [LARGE SCALE GENOMIC DNA]</scope>
    <source>
        <strain evidence="3 4">Heshi-B3</strain>
    </source>
</reference>
<feature type="domain" description="DUF2399" evidence="1">
    <location>
        <begin position="272"/>
        <end position="425"/>
    </location>
</feature>
<evidence type="ECO:0000259" key="2">
    <source>
        <dbReference type="Pfam" id="PF11796"/>
    </source>
</evidence>
<protein>
    <submittedName>
        <fullName evidence="3">Topoisomerase IV</fullName>
    </submittedName>
</protein>
<dbReference type="GO" id="GO:0016853">
    <property type="term" value="F:isomerase activity"/>
    <property type="evidence" value="ECO:0007669"/>
    <property type="project" value="UniProtKB-KW"/>
</dbReference>
<dbReference type="InterPro" id="IPR013495">
    <property type="entry name" value="CHP02679"/>
</dbReference>
<proteinExistence type="predicted"/>
<dbReference type="Pfam" id="PF11796">
    <property type="entry name" value="DUF3323"/>
    <property type="match status" value="1"/>
</dbReference>
<dbReference type="InterPro" id="IPR024465">
    <property type="entry name" value="DUF2399"/>
</dbReference>